<feature type="region of interest" description="Disordered" evidence="2">
    <location>
        <begin position="243"/>
        <end position="278"/>
    </location>
</feature>
<feature type="coiled-coil region" evidence="1">
    <location>
        <begin position="211"/>
        <end position="238"/>
    </location>
</feature>
<proteinExistence type="predicted"/>
<evidence type="ECO:0000256" key="2">
    <source>
        <dbReference type="SAM" id="MobiDB-lite"/>
    </source>
</evidence>
<protein>
    <submittedName>
        <fullName evidence="5">Replication initiation protein RepC</fullName>
    </submittedName>
</protein>
<accession>A0A318T223</accession>
<dbReference type="OrthoDB" id="7488837at2"/>
<keyword evidence="1" id="KW-0175">Coiled coil</keyword>
<gene>
    <name evidence="5" type="ORF">C7477_11030</name>
</gene>
<dbReference type="InterPro" id="IPR021760">
    <property type="entry name" value="RepC_C"/>
</dbReference>
<feature type="compositionally biased region" description="Low complexity" evidence="2">
    <location>
        <begin position="246"/>
        <end position="262"/>
    </location>
</feature>
<feature type="domain" description="Plasmid replication protein C C-terminal" evidence="4">
    <location>
        <begin position="291"/>
        <end position="390"/>
    </location>
</feature>
<organism evidence="5 6">
    <name type="scientific">Phyllobacterium leguminum</name>
    <dbReference type="NCBI Taxonomy" id="314237"/>
    <lineage>
        <taxon>Bacteria</taxon>
        <taxon>Pseudomonadati</taxon>
        <taxon>Pseudomonadota</taxon>
        <taxon>Alphaproteobacteria</taxon>
        <taxon>Hyphomicrobiales</taxon>
        <taxon>Phyllobacteriaceae</taxon>
        <taxon>Phyllobacterium</taxon>
    </lineage>
</organism>
<reference evidence="5 6" key="1">
    <citation type="submission" date="2018-06" db="EMBL/GenBank/DDBJ databases">
        <title>Genomic Encyclopedia of Type Strains, Phase III (KMG-III): the genomes of soil and plant-associated and newly described type strains.</title>
        <authorList>
            <person name="Whitman W."/>
        </authorList>
    </citation>
    <scope>NUCLEOTIDE SEQUENCE [LARGE SCALE GENOMIC DNA]</scope>
    <source>
        <strain evidence="5 6">ORS 1419</strain>
    </source>
</reference>
<dbReference type="Pfam" id="PF11800">
    <property type="entry name" value="RP-C_C"/>
    <property type="match status" value="1"/>
</dbReference>
<sequence length="400" mass="44267">MEIDNITTPFGRRSMTLAMLTSQINAHEALEGKAINKWQVCRWLCAGKAAIGISDRSLAVLDALVSFYPETNLSKEHSLVVFPSNAQLTSRAHGMADATLRRHIAALIECGLILRRDSPNGKRYARRGRGGEIGEAFGFSLAPLLARAGEFERIAEQVHAEAQALRHARQQITLHRRDIQKLIEAAAQEGISGHWDVLWKRFRGIVEAIPRRAERAELERIAAELQELRCAITKLLQTHVNQQNISGSESQNERQQSNSNTETYIESESGMEKDLKENPVENRQIAKSSYPIELILRACPEIGDYAPHRIDSWRDLATTAAQVKNYLGISAPVYEEAMLNLGPENTAAAIACILQRASHIKSPGGYLRVLARKGRAGEFTVGPMIRAALKANGTAARVIE</sequence>
<name>A0A318T223_9HYPH</name>
<evidence type="ECO:0000256" key="1">
    <source>
        <dbReference type="SAM" id="Coils"/>
    </source>
</evidence>
<evidence type="ECO:0000259" key="4">
    <source>
        <dbReference type="Pfam" id="PF11800"/>
    </source>
</evidence>
<dbReference type="AlphaFoldDB" id="A0A318T223"/>
<dbReference type="InterPro" id="IPR005090">
    <property type="entry name" value="RepC_N"/>
</dbReference>
<dbReference type="Proteomes" id="UP000247454">
    <property type="component" value="Unassembled WGS sequence"/>
</dbReference>
<dbReference type="RefSeq" id="WP_110751638.1">
    <property type="nucleotide sequence ID" value="NZ_QJTF01000010.1"/>
</dbReference>
<dbReference type="InterPro" id="IPR047611">
    <property type="entry name" value="RepABC_RepC"/>
</dbReference>
<evidence type="ECO:0000259" key="3">
    <source>
        <dbReference type="Pfam" id="PF03428"/>
    </source>
</evidence>
<feature type="domain" description="Plasmid replication protein C N-terminal" evidence="3">
    <location>
        <begin position="13"/>
        <end position="186"/>
    </location>
</feature>
<evidence type="ECO:0000313" key="6">
    <source>
        <dbReference type="Proteomes" id="UP000247454"/>
    </source>
</evidence>
<evidence type="ECO:0000313" key="5">
    <source>
        <dbReference type="EMBL" id="PYE87847.1"/>
    </source>
</evidence>
<dbReference type="NCBIfam" id="NF040974">
    <property type="entry name" value="RepABC_RepC"/>
    <property type="match status" value="1"/>
</dbReference>
<dbReference type="Pfam" id="PF03428">
    <property type="entry name" value="RP-C"/>
    <property type="match status" value="1"/>
</dbReference>
<comment type="caution">
    <text evidence="5">The sequence shown here is derived from an EMBL/GenBank/DDBJ whole genome shotgun (WGS) entry which is preliminary data.</text>
</comment>
<dbReference type="EMBL" id="QJTF01000010">
    <property type="protein sequence ID" value="PYE87847.1"/>
    <property type="molecule type" value="Genomic_DNA"/>
</dbReference>
<keyword evidence="6" id="KW-1185">Reference proteome</keyword>
<dbReference type="NCBIfam" id="NF010396">
    <property type="entry name" value="PRK13824.1"/>
    <property type="match status" value="1"/>
</dbReference>